<protein>
    <submittedName>
        <fullName evidence="2">DUF2986 domain-containing protein</fullName>
    </submittedName>
</protein>
<evidence type="ECO:0000313" key="2">
    <source>
        <dbReference type="EMBL" id="UTW11749.1"/>
    </source>
</evidence>
<feature type="region of interest" description="Disordered" evidence="1">
    <location>
        <begin position="1"/>
        <end position="64"/>
    </location>
</feature>
<dbReference type="Pfam" id="PF11661">
    <property type="entry name" value="DUF2986"/>
    <property type="match status" value="1"/>
</dbReference>
<organism evidence="2 3">
    <name type="scientific">Marinobacterium rhizophilum</name>
    <dbReference type="NCBI Taxonomy" id="420402"/>
    <lineage>
        <taxon>Bacteria</taxon>
        <taxon>Pseudomonadati</taxon>
        <taxon>Pseudomonadota</taxon>
        <taxon>Gammaproteobacteria</taxon>
        <taxon>Oceanospirillales</taxon>
        <taxon>Oceanospirillaceae</taxon>
        <taxon>Marinobacterium</taxon>
    </lineage>
</organism>
<gene>
    <name evidence="2" type="ORF">KDW95_21265</name>
</gene>
<dbReference type="InterPro" id="IPR021677">
    <property type="entry name" value="DUF2986"/>
</dbReference>
<feature type="compositionally biased region" description="Basic residues" evidence="1">
    <location>
        <begin position="1"/>
        <end position="30"/>
    </location>
</feature>
<evidence type="ECO:0000313" key="3">
    <source>
        <dbReference type="Proteomes" id="UP001058461"/>
    </source>
</evidence>
<name>A0ABY5HKH0_9GAMM</name>
<proteinExistence type="predicted"/>
<dbReference type="RefSeq" id="WP_255853791.1">
    <property type="nucleotide sequence ID" value="NZ_CP073347.1"/>
</dbReference>
<reference evidence="2" key="1">
    <citation type="submission" date="2021-04" db="EMBL/GenBank/DDBJ databases">
        <title>Oceanospirillales bacteria with DddD are important DMSP degraders in coastal seawater.</title>
        <authorList>
            <person name="Liu J."/>
        </authorList>
    </citation>
    <scope>NUCLEOTIDE SEQUENCE</scope>
    <source>
        <strain evidence="2">D13-1</strain>
    </source>
</reference>
<keyword evidence="3" id="KW-1185">Reference proteome</keyword>
<sequence length="64" mass="6851">MNRRKKINQILSKKAKKANAKLNPGHKPRYISKAQRAEAGSQDTGASLSADASDSAEVQTPAES</sequence>
<evidence type="ECO:0000256" key="1">
    <source>
        <dbReference type="SAM" id="MobiDB-lite"/>
    </source>
</evidence>
<dbReference type="Proteomes" id="UP001058461">
    <property type="component" value="Chromosome"/>
</dbReference>
<dbReference type="EMBL" id="CP073347">
    <property type="protein sequence ID" value="UTW11749.1"/>
    <property type="molecule type" value="Genomic_DNA"/>
</dbReference>
<feature type="compositionally biased region" description="Low complexity" evidence="1">
    <location>
        <begin position="46"/>
        <end position="56"/>
    </location>
</feature>
<accession>A0ABY5HKH0</accession>